<name>A0ABP6P1F1_9ACTN</name>
<protein>
    <submittedName>
        <fullName evidence="2">Uncharacterized protein</fullName>
    </submittedName>
</protein>
<dbReference type="EMBL" id="BAAAUT010000064">
    <property type="protein sequence ID" value="GAA3159928.1"/>
    <property type="molecule type" value="Genomic_DNA"/>
</dbReference>
<accession>A0ABP6P1F1</accession>
<comment type="caution">
    <text evidence="2">The sequence shown here is derived from an EMBL/GenBank/DDBJ whole genome shotgun (WGS) entry which is preliminary data.</text>
</comment>
<dbReference type="Proteomes" id="UP001500320">
    <property type="component" value="Unassembled WGS sequence"/>
</dbReference>
<dbReference type="RefSeq" id="WP_344865118.1">
    <property type="nucleotide sequence ID" value="NZ_BAAAUT010000064.1"/>
</dbReference>
<feature type="region of interest" description="Disordered" evidence="1">
    <location>
        <begin position="320"/>
        <end position="403"/>
    </location>
</feature>
<feature type="compositionally biased region" description="Pro residues" evidence="1">
    <location>
        <begin position="323"/>
        <end position="332"/>
    </location>
</feature>
<sequence>MAPQVTRLYQAVLRDREAPISLRLHRAFSGWTETKGFPPASRALPNGDDEAGGARRTMERRGSGCGRYRLDEPCDGGFLRTEAVYAEPVPGMTGWVVVTVEQHGGGEPQAVGAPGFLPDYLRTARITDGAVHVEDAPVVLDETEVDRFVRTMTEPGRRVPVVVVSADTRVPGAERDRADRLAAAVAGAALVVRPADLRAQDLFNRVVGERLGVFGGAVRTYLAPFDPSAERRPERHPVMGGARLRGQGAAALDVIVDGVLGRTAHGELPGDVRRTMTAVRRVLAGTAGLEAIAAAAAPPPAPADPRREALRERMMALARRPRPPAPAGPAAPPGSAAPRPVPPRPPAVPPAARTPAATAPGGTAAVPDPGNGTGNSAGSGTVAGPADGPRDGGEAPALREAPAGLPVPAGTGFAQSLAGAVAGTVAGAVADAVVKELRGELESALSLVAGPGPDGGADRLLREIRVLGAHLSGLRDLLAERHGARPPAVTAEAGGRDADGPDGLLEEHRLLQAEYAGVVSENRRLAERVRRLERMLAEAGRPVYGRPETPGAAGPGGATGTAGGEEVFEPTGLVEVLVRARESLAHVVIGDTDATAARLDLEHPALCRTWAGKAWDALRALDDFAGARAAGEFAGGFYDWCAHGVPGRHTIPTGMLAMRESRSVTGTPRFSEPRTFPVPPEVDPSGRLLMEAHVKLRPVGYPAPRMYFHDDSGGATGKVWVGYLGDHLPNTRTN</sequence>
<keyword evidence="3" id="KW-1185">Reference proteome</keyword>
<organism evidence="2 3">
    <name type="scientific">Planomonospora alba</name>
    <dbReference type="NCBI Taxonomy" id="161354"/>
    <lineage>
        <taxon>Bacteria</taxon>
        <taxon>Bacillati</taxon>
        <taxon>Actinomycetota</taxon>
        <taxon>Actinomycetes</taxon>
        <taxon>Streptosporangiales</taxon>
        <taxon>Streptosporangiaceae</taxon>
        <taxon>Planomonospora</taxon>
    </lineage>
</organism>
<proteinExistence type="predicted"/>
<feature type="compositionally biased region" description="Basic and acidic residues" evidence="1">
    <location>
        <begin position="52"/>
        <end position="61"/>
    </location>
</feature>
<feature type="region of interest" description="Disordered" evidence="1">
    <location>
        <begin position="542"/>
        <end position="561"/>
    </location>
</feature>
<feature type="compositionally biased region" description="Low complexity" evidence="1">
    <location>
        <begin position="350"/>
        <end position="367"/>
    </location>
</feature>
<feature type="region of interest" description="Disordered" evidence="1">
    <location>
        <begin position="37"/>
        <end position="61"/>
    </location>
</feature>
<reference evidence="3" key="1">
    <citation type="journal article" date="2019" name="Int. J. Syst. Evol. Microbiol.">
        <title>The Global Catalogue of Microorganisms (GCM) 10K type strain sequencing project: providing services to taxonomists for standard genome sequencing and annotation.</title>
        <authorList>
            <consortium name="The Broad Institute Genomics Platform"/>
            <consortium name="The Broad Institute Genome Sequencing Center for Infectious Disease"/>
            <person name="Wu L."/>
            <person name="Ma J."/>
        </authorList>
    </citation>
    <scope>NUCLEOTIDE SEQUENCE [LARGE SCALE GENOMIC DNA]</scope>
    <source>
        <strain evidence="3">JCM 9373</strain>
    </source>
</reference>
<evidence type="ECO:0000313" key="3">
    <source>
        <dbReference type="Proteomes" id="UP001500320"/>
    </source>
</evidence>
<feature type="compositionally biased region" description="Pro residues" evidence="1">
    <location>
        <begin position="339"/>
        <end position="349"/>
    </location>
</feature>
<evidence type="ECO:0000256" key="1">
    <source>
        <dbReference type="SAM" id="MobiDB-lite"/>
    </source>
</evidence>
<gene>
    <name evidence="2" type="ORF">GCM10010466_58440</name>
</gene>
<evidence type="ECO:0000313" key="2">
    <source>
        <dbReference type="EMBL" id="GAA3159928.1"/>
    </source>
</evidence>